<reference evidence="2" key="1">
    <citation type="submission" date="2018-05" db="EMBL/GenBank/DDBJ databases">
        <title>Draft genome of Mucuna pruriens seed.</title>
        <authorList>
            <person name="Nnadi N.E."/>
            <person name="Vos R."/>
            <person name="Hasami M.H."/>
            <person name="Devisetty U.K."/>
            <person name="Aguiy J.C."/>
        </authorList>
    </citation>
    <scope>NUCLEOTIDE SEQUENCE [LARGE SCALE GENOMIC DNA]</scope>
    <source>
        <strain evidence="2">JCA_2017</strain>
    </source>
</reference>
<organism evidence="2 3">
    <name type="scientific">Mucuna pruriens</name>
    <name type="common">Velvet bean</name>
    <name type="synonym">Dolichos pruriens</name>
    <dbReference type="NCBI Taxonomy" id="157652"/>
    <lineage>
        <taxon>Eukaryota</taxon>
        <taxon>Viridiplantae</taxon>
        <taxon>Streptophyta</taxon>
        <taxon>Embryophyta</taxon>
        <taxon>Tracheophyta</taxon>
        <taxon>Spermatophyta</taxon>
        <taxon>Magnoliopsida</taxon>
        <taxon>eudicotyledons</taxon>
        <taxon>Gunneridae</taxon>
        <taxon>Pentapetalae</taxon>
        <taxon>rosids</taxon>
        <taxon>fabids</taxon>
        <taxon>Fabales</taxon>
        <taxon>Fabaceae</taxon>
        <taxon>Papilionoideae</taxon>
        <taxon>50 kb inversion clade</taxon>
        <taxon>NPAAA clade</taxon>
        <taxon>indigoferoid/millettioid clade</taxon>
        <taxon>Phaseoleae</taxon>
        <taxon>Mucuna</taxon>
    </lineage>
</organism>
<gene>
    <name evidence="2" type="ORF">CR513_02007</name>
</gene>
<dbReference type="STRING" id="157652.A0A371IDQ7"/>
<evidence type="ECO:0000313" key="2">
    <source>
        <dbReference type="EMBL" id="RDY13115.1"/>
    </source>
</evidence>
<sequence length="275" mass="31892">MGVDEKILKDLNVAFIDIEKSYDRVPRKLLWKALVKKGVNVVYIRVIQYMYDESKIRVIKICHKPREELDENDSVLIPEQNERHSPKCLTKPLSFKFESKTDTMSLSVAIYTRKGAPSIQTKLNGLRVAFLRLCVQRQERSKGASKGLNVQTHQPKGIVQRRPSSKGFTRFYYKDGITSKLSRGSLPSSQATINMFKKNLREDACSDTTRFKKPSHHEIRVKYLKQGVQVTKDALEVHRIAWKKTGCTIIIDEWTNKRRKILNFLVNKIQKELPF</sequence>
<dbReference type="PANTHER" id="PTHR32166:SF74">
    <property type="entry name" value="OS05G0256350 PROTEIN"/>
    <property type="match status" value="1"/>
</dbReference>
<accession>A0A371IDQ7</accession>
<dbReference type="InterPro" id="IPR007021">
    <property type="entry name" value="DUF659"/>
</dbReference>
<dbReference type="OrthoDB" id="1306011at2759"/>
<dbReference type="Proteomes" id="UP000257109">
    <property type="component" value="Unassembled WGS sequence"/>
</dbReference>
<feature type="non-terminal residue" evidence="2">
    <location>
        <position position="1"/>
    </location>
</feature>
<dbReference type="PANTHER" id="PTHR32166">
    <property type="entry name" value="OSJNBA0013A04.12 PROTEIN"/>
    <property type="match status" value="1"/>
</dbReference>
<dbReference type="Pfam" id="PF04937">
    <property type="entry name" value="DUF659"/>
    <property type="match status" value="1"/>
</dbReference>
<evidence type="ECO:0000259" key="1">
    <source>
        <dbReference type="Pfam" id="PF04937"/>
    </source>
</evidence>
<proteinExistence type="predicted"/>
<name>A0A371IDQ7_MUCPR</name>
<dbReference type="EMBL" id="QJKJ01000341">
    <property type="protein sequence ID" value="RDY13115.1"/>
    <property type="molecule type" value="Genomic_DNA"/>
</dbReference>
<dbReference type="AlphaFoldDB" id="A0A371IDQ7"/>
<protein>
    <recommendedName>
        <fullName evidence="1">DUF659 domain-containing protein</fullName>
    </recommendedName>
</protein>
<comment type="caution">
    <text evidence="2">The sequence shown here is derived from an EMBL/GenBank/DDBJ whole genome shotgun (WGS) entry which is preliminary data.</text>
</comment>
<keyword evidence="3" id="KW-1185">Reference proteome</keyword>
<evidence type="ECO:0000313" key="3">
    <source>
        <dbReference type="Proteomes" id="UP000257109"/>
    </source>
</evidence>
<feature type="domain" description="DUF659" evidence="1">
    <location>
        <begin position="214"/>
        <end position="268"/>
    </location>
</feature>